<sequence>MEMEKINENTMRVTLGKEDLAERGISILDLIGNQHDVEDFFYGILDEVDTDHEFRDNGAVTFQLVPSGDGVELFITKVDPEAAEKMNLPKDAEFDENNSVMLSNLTPDELDQIGLDKDVTRILKDRMKENLKSDSKDQRKTTVEQPEKASTSRSSQTPEQSENYVRVIEFETLQDFIDLTRNVIFKVSFGSDLFRMDDKYYLVIKFSDEEVTSGTVQDVYSTMLEYGKAPKIPPIYLEEHGQIVKTRNAYEWFSYNFS</sequence>
<dbReference type="STRING" id="1423820.FC64_GL000865"/>
<gene>
    <name evidence="3" type="ORF">FC64_GL000865</name>
</gene>
<dbReference type="RefSeq" id="WP_057906737.1">
    <property type="nucleotide sequence ID" value="NZ_AYYZ01000029.1"/>
</dbReference>
<dbReference type="Proteomes" id="UP000051291">
    <property type="component" value="Unassembled WGS sequence"/>
</dbReference>
<dbReference type="AlphaFoldDB" id="A0A0R1ZA57"/>
<dbReference type="Gene3D" id="3.30.70.1950">
    <property type="match status" value="1"/>
</dbReference>
<dbReference type="EMBL" id="AYYZ01000029">
    <property type="protein sequence ID" value="KRM51678.1"/>
    <property type="molecule type" value="Genomic_DNA"/>
</dbReference>
<name>A0A0R1ZA57_9LACO</name>
<proteinExistence type="inferred from homology"/>
<accession>A0A0R1ZA57</accession>
<dbReference type="PANTHER" id="PTHR39161:SF1">
    <property type="entry name" value="ADAPTER PROTEIN MECA 1"/>
    <property type="match status" value="1"/>
</dbReference>
<dbReference type="Pfam" id="PF05389">
    <property type="entry name" value="MecA"/>
    <property type="match status" value="1"/>
</dbReference>
<reference evidence="3 4" key="1">
    <citation type="journal article" date="2015" name="Genome Announc.">
        <title>Expanding the biotechnology potential of lactobacilli through comparative genomics of 213 strains and associated genera.</title>
        <authorList>
            <person name="Sun Z."/>
            <person name="Harris H.M."/>
            <person name="McCann A."/>
            <person name="Guo C."/>
            <person name="Argimon S."/>
            <person name="Zhang W."/>
            <person name="Yang X."/>
            <person name="Jeffery I.B."/>
            <person name="Cooney J.C."/>
            <person name="Kagawa T.F."/>
            <person name="Liu W."/>
            <person name="Song Y."/>
            <person name="Salvetti E."/>
            <person name="Wrobel A."/>
            <person name="Rasinkangas P."/>
            <person name="Parkhill J."/>
            <person name="Rea M.C."/>
            <person name="O'Sullivan O."/>
            <person name="Ritari J."/>
            <person name="Douillard F.P."/>
            <person name="Paul Ross R."/>
            <person name="Yang R."/>
            <person name="Briner A.E."/>
            <person name="Felis G.E."/>
            <person name="de Vos W.M."/>
            <person name="Barrangou R."/>
            <person name="Klaenhammer T.R."/>
            <person name="Caufield P.W."/>
            <person name="Cui Y."/>
            <person name="Zhang H."/>
            <person name="O'Toole P.W."/>
        </authorList>
    </citation>
    <scope>NUCLEOTIDE SEQUENCE [LARGE SCALE GENOMIC DNA]</scope>
    <source>
        <strain evidence="3 4">DSM 20653</strain>
    </source>
</reference>
<evidence type="ECO:0000256" key="1">
    <source>
        <dbReference type="ARBA" id="ARBA00005397"/>
    </source>
</evidence>
<evidence type="ECO:0000256" key="2">
    <source>
        <dbReference type="SAM" id="MobiDB-lite"/>
    </source>
</evidence>
<feature type="region of interest" description="Disordered" evidence="2">
    <location>
        <begin position="130"/>
        <end position="161"/>
    </location>
</feature>
<comment type="caution">
    <text evidence="3">The sequence shown here is derived from an EMBL/GenBank/DDBJ whole genome shotgun (WGS) entry which is preliminary data.</text>
</comment>
<evidence type="ECO:0000313" key="4">
    <source>
        <dbReference type="Proteomes" id="UP000051291"/>
    </source>
</evidence>
<dbReference type="InterPro" id="IPR008681">
    <property type="entry name" value="Neg-reg_MecA"/>
</dbReference>
<dbReference type="InterPro" id="IPR038471">
    <property type="entry name" value="MecA_C_sf"/>
</dbReference>
<comment type="similarity">
    <text evidence="1">Belongs to the MecA family.</text>
</comment>
<evidence type="ECO:0000313" key="3">
    <source>
        <dbReference type="EMBL" id="KRM51678.1"/>
    </source>
</evidence>
<feature type="compositionally biased region" description="Basic and acidic residues" evidence="2">
    <location>
        <begin position="130"/>
        <end position="147"/>
    </location>
</feature>
<dbReference type="PANTHER" id="PTHR39161">
    <property type="entry name" value="ADAPTER PROTEIN MECA"/>
    <property type="match status" value="1"/>
</dbReference>
<dbReference type="PATRIC" id="fig|1423820.4.peg.887"/>
<organism evidence="3 4">
    <name type="scientific">Ligilactobacillus araffinosus DSM 20653</name>
    <dbReference type="NCBI Taxonomy" id="1423820"/>
    <lineage>
        <taxon>Bacteria</taxon>
        <taxon>Bacillati</taxon>
        <taxon>Bacillota</taxon>
        <taxon>Bacilli</taxon>
        <taxon>Lactobacillales</taxon>
        <taxon>Lactobacillaceae</taxon>
        <taxon>Ligilactobacillus</taxon>
    </lineage>
</organism>
<protein>
    <submittedName>
        <fullName evidence="3">Adaptor protein</fullName>
    </submittedName>
</protein>
<dbReference type="PIRSF" id="PIRSF029008">
    <property type="entry name" value="MecA"/>
    <property type="match status" value="1"/>
</dbReference>
<keyword evidence="4" id="KW-1185">Reference proteome</keyword>
<feature type="compositionally biased region" description="Polar residues" evidence="2">
    <location>
        <begin position="148"/>
        <end position="161"/>
    </location>
</feature>